<reference evidence="1" key="1">
    <citation type="journal article" date="2007" name="Science">
        <title>The Fusarium graminearum genome reveals a link between localized polymorphism and pathogen specialization.</title>
        <authorList>
            <person name="Cuomo C.A."/>
            <person name="Gueldener U."/>
            <person name="Xu J.-R."/>
            <person name="Trail F."/>
            <person name="Turgeon B.G."/>
            <person name="Di Pietro A."/>
            <person name="Walton J.D."/>
            <person name="Ma L.-J."/>
            <person name="Baker S.E."/>
            <person name="Rep M."/>
            <person name="Adam G."/>
            <person name="Antoniw J."/>
            <person name="Baldwin T."/>
            <person name="Calvo S.E."/>
            <person name="Chang Y.-L."/>
            <person name="DeCaprio D."/>
            <person name="Gale L.R."/>
            <person name="Gnerre S."/>
            <person name="Goswami R.S."/>
            <person name="Hammond-Kosack K."/>
            <person name="Harris L.J."/>
            <person name="Hilburn K."/>
            <person name="Kennell J.C."/>
            <person name="Kroken S."/>
            <person name="Magnuson J.K."/>
            <person name="Mannhaupt G."/>
            <person name="Mauceli E.W."/>
            <person name="Mewes H.-W."/>
            <person name="Mitterbauer R."/>
            <person name="Muehlbauer G."/>
            <person name="Muensterkoetter M."/>
            <person name="Nelson D."/>
            <person name="O'Donnell K."/>
            <person name="Ouellet T."/>
            <person name="Qi W."/>
            <person name="Quesneville H."/>
            <person name="Roncero M.I.G."/>
            <person name="Seong K.-Y."/>
            <person name="Tetko I.V."/>
            <person name="Urban M."/>
            <person name="Waalwijk C."/>
            <person name="Ward T.J."/>
            <person name="Yao J."/>
            <person name="Birren B.W."/>
            <person name="Kistler H.C."/>
        </authorList>
    </citation>
    <scope>NUCLEOTIDE SEQUENCE [LARGE SCALE GENOMIC DNA]</scope>
    <source>
        <strain evidence="1">PH-1 / ATCC MYA-4620 / FGSC 9075 / NRRL 31084</strain>
    </source>
</reference>
<accession>A0A0E0SHB7</accession>
<accession>A0A098DVG5</accession>
<organism evidence="1">
    <name type="scientific">Gibberella zeae (strain ATCC MYA-4620 / CBS 123657 / FGSC 9075 / NRRL 31084 / PH-1)</name>
    <name type="common">Wheat head blight fungus</name>
    <name type="synonym">Fusarium graminearum</name>
    <dbReference type="NCBI Taxonomy" id="229533"/>
    <lineage>
        <taxon>Eukaryota</taxon>
        <taxon>Fungi</taxon>
        <taxon>Dikarya</taxon>
        <taxon>Ascomycota</taxon>
        <taxon>Pezizomycotina</taxon>
        <taxon>Sordariomycetes</taxon>
        <taxon>Hypocreomycetidae</taxon>
        <taxon>Hypocreales</taxon>
        <taxon>Nectriaceae</taxon>
        <taxon>Fusarium</taxon>
    </lineage>
</organism>
<dbReference type="EMBL" id="HG970334">
    <property type="status" value="NOT_ANNOTATED_CDS"/>
    <property type="molecule type" value="Genomic_DNA"/>
</dbReference>
<evidence type="ECO:0000313" key="1">
    <source>
        <dbReference type="EnsemblFungi" id="CEF85830"/>
    </source>
</evidence>
<proteinExistence type="predicted"/>
<reference evidence="1" key="3">
    <citation type="submission" date="2017-01" db="UniProtKB">
        <authorList>
            <consortium name="EnsemblFungi"/>
        </authorList>
    </citation>
    <scope>IDENTIFICATION</scope>
    <source>
        <strain evidence="1">PH-1 / ATCC MYA-4620 / FGSC 9075 / NRRL 31084</strain>
    </source>
</reference>
<sequence length="320" mass="34392">MTGVFGLSICLSACSVIATTVCLSMVLDIACLMPITGLYNPPPRHRGSSTAANSAVSVQSPGGLLNTNCRGGHHPKKDVRGLRCHPSIGGTHWLAPADAGVIHEQGIRPDTVSSRVTAGRPKIAQNIPSVQRYANRVQLPVNICLSLEGYELIDALFTLGLHEARLAVGLGLLVGLWTRSVSVDRQTKRNKAISSWLTDALEPQPCATWEAGRTRKPLIPLILQVSQPSAHHSIQYRLRVVESNENLTTCPTTRPANSKYSLDYSLRSDVTICEGYRMVRAVSASKICAMKESGTMGLCILGLDLDGEAKTTGYNHGTAD</sequence>
<dbReference type="AlphaFoldDB" id="A0A098DVG5"/>
<name>A0A098DVG5_GIBZE</name>
<reference evidence="1" key="2">
    <citation type="journal article" date="2010" name="Nature">
        <title>Comparative genomics reveals mobile pathogenicity chromosomes in Fusarium.</title>
        <authorList>
            <person name="Ma L.J."/>
            <person name="van der Does H.C."/>
            <person name="Borkovich K.A."/>
            <person name="Coleman J.J."/>
            <person name="Daboussi M.J."/>
            <person name="Di Pietro A."/>
            <person name="Dufresne M."/>
            <person name="Freitag M."/>
            <person name="Grabherr M."/>
            <person name="Henrissat B."/>
            <person name="Houterman P.M."/>
            <person name="Kang S."/>
            <person name="Shim W.B."/>
            <person name="Woloshuk C."/>
            <person name="Xie X."/>
            <person name="Xu J.R."/>
            <person name="Antoniw J."/>
            <person name="Baker S.E."/>
            <person name="Bluhm B.H."/>
            <person name="Breakspear A."/>
            <person name="Brown D.W."/>
            <person name="Butchko R.A."/>
            <person name="Chapman S."/>
            <person name="Coulson R."/>
            <person name="Coutinho P.M."/>
            <person name="Danchin E.G."/>
            <person name="Diener A."/>
            <person name="Gale L.R."/>
            <person name="Gardiner D.M."/>
            <person name="Goff S."/>
            <person name="Hammond-Kosack K.E."/>
            <person name="Hilburn K."/>
            <person name="Hua-Van A."/>
            <person name="Jonkers W."/>
            <person name="Kazan K."/>
            <person name="Kodira C.D."/>
            <person name="Koehrsen M."/>
            <person name="Kumar L."/>
            <person name="Lee Y.H."/>
            <person name="Li L."/>
            <person name="Manners J.M."/>
            <person name="Miranda-Saavedra D."/>
            <person name="Mukherjee M."/>
            <person name="Park G."/>
            <person name="Park J."/>
            <person name="Park S.Y."/>
            <person name="Proctor R.H."/>
            <person name="Regev A."/>
            <person name="Ruiz-Roldan M.C."/>
            <person name="Sain D."/>
            <person name="Sakthikumar S."/>
            <person name="Sykes S."/>
            <person name="Schwartz D.C."/>
            <person name="Turgeon B.G."/>
            <person name="Wapinski I."/>
            <person name="Yoder O."/>
            <person name="Young S."/>
            <person name="Zeng Q."/>
            <person name="Zhou S."/>
            <person name="Galagan J."/>
            <person name="Cuomo C.A."/>
            <person name="Kistler H.C."/>
            <person name="Rep M."/>
        </authorList>
    </citation>
    <scope>GENOME REANNOTATION</scope>
    <source>
        <strain evidence="1">PH-1 / ATCC MYA-4620 / FGSC 9075 / NRRL 31084</strain>
    </source>
</reference>
<dbReference type="EnsemblFungi" id="CEF85830">
    <property type="protein sequence ID" value="CEF85830"/>
    <property type="gene ID" value="FGRRES_12652"/>
</dbReference>
<protein>
    <submittedName>
        <fullName evidence="1">Uncharacterized protein</fullName>
    </submittedName>
</protein>